<gene>
    <name evidence="5" type="ORF">SAMN04489713_104278</name>
</gene>
<evidence type="ECO:0000313" key="6">
    <source>
        <dbReference type="Proteomes" id="UP000183413"/>
    </source>
</evidence>
<dbReference type="Pfam" id="PF08386">
    <property type="entry name" value="Abhydrolase_4"/>
    <property type="match status" value="1"/>
</dbReference>
<evidence type="ECO:0000256" key="2">
    <source>
        <dbReference type="ARBA" id="ARBA00022729"/>
    </source>
</evidence>
<dbReference type="STRING" id="1993.SAMN04489713_104278"/>
<dbReference type="InterPro" id="IPR013595">
    <property type="entry name" value="Pept_S33_TAP-like_C"/>
</dbReference>
<name>A0A1I5ETL2_9ACTN</name>
<dbReference type="AlphaFoldDB" id="A0A1I5ETL2"/>
<keyword evidence="2" id="KW-0732">Signal</keyword>
<accession>A0A1I5ETL2</accession>
<dbReference type="SUPFAM" id="SSF53474">
    <property type="entry name" value="alpha/beta-Hydrolases"/>
    <property type="match status" value="1"/>
</dbReference>
<evidence type="ECO:0000256" key="3">
    <source>
        <dbReference type="ARBA" id="ARBA00022801"/>
    </source>
</evidence>
<feature type="domain" description="Peptidase S33 tripeptidyl aminopeptidase-like C-terminal" evidence="4">
    <location>
        <begin position="392"/>
        <end position="493"/>
    </location>
</feature>
<dbReference type="EMBL" id="FOVH01000004">
    <property type="protein sequence ID" value="SFO14787.1"/>
    <property type="molecule type" value="Genomic_DNA"/>
</dbReference>
<keyword evidence="3 5" id="KW-0378">Hydrolase</keyword>
<evidence type="ECO:0000259" key="4">
    <source>
        <dbReference type="Pfam" id="PF08386"/>
    </source>
</evidence>
<dbReference type="Proteomes" id="UP000183413">
    <property type="component" value="Unassembled WGS sequence"/>
</dbReference>
<dbReference type="InterPro" id="IPR051601">
    <property type="entry name" value="Serine_prot/Carboxylest_S33"/>
</dbReference>
<dbReference type="PANTHER" id="PTHR43248:SF29">
    <property type="entry name" value="TRIPEPTIDYL AMINOPEPTIDASE"/>
    <property type="match status" value="1"/>
</dbReference>
<dbReference type="InParanoid" id="A0A1I5ETL2"/>
<reference evidence="5 6" key="1">
    <citation type="submission" date="2016-10" db="EMBL/GenBank/DDBJ databases">
        <authorList>
            <person name="de Groot N.N."/>
        </authorList>
    </citation>
    <scope>NUCLEOTIDE SEQUENCE [LARGE SCALE GENOMIC DNA]</scope>
    <source>
        <strain evidence="5 6">DSM 43067</strain>
    </source>
</reference>
<keyword evidence="6" id="KW-1185">Reference proteome</keyword>
<sequence>MATVLALAAVTGCSGDAKNESTPPADVPAGLDSFYGQKPTWKGCGDDFQCTTVQVPLDYSKPSGAKVGISLIRLPAQDKSARIGSLLTNPGGPGGSGIDFVRQAGRAFGDDLRRRFDIVGFDPRGVAASDPVRCNDGPQLDAFFATDASPDDQNETNTLGEQGKAFAERCRTKASSELPHVGTVNAARDMDVLRAALGDSKLTYYGASYGTYLGAFYAEQFPKNIRALVLDGAVDPQLSSTELLIEQAKGFETALRAFADDCVRSGGCPFGTTADTVITNIASFLAATDKKPLSSTRNSRKVTESLAVMGIARSLYVKEYWPVLRQSLIQAMQKGDGTYLLALADEMVERKEDGSYSNQTDANMAVNCVDKPNPPDLATYGKSAEEAKRVAPRFGPFVVWGGLPCVYWPVQIKQQSKPITAKGAAPIVVIGTIRDPATPYKWSQSLADQLSSGVLLTFDGDGHTAYLQGNSCVNEATDKYLVTTDPPKDGTTCR</sequence>
<dbReference type="InterPro" id="IPR029058">
    <property type="entry name" value="AB_hydrolase_fold"/>
</dbReference>
<dbReference type="eggNOG" id="COG0596">
    <property type="taxonomic scope" value="Bacteria"/>
</dbReference>
<dbReference type="PANTHER" id="PTHR43248">
    <property type="entry name" value="2-SUCCINYL-6-HYDROXY-2,4-CYCLOHEXADIENE-1-CARBOXYLATE SYNTHASE"/>
    <property type="match status" value="1"/>
</dbReference>
<dbReference type="Gene3D" id="3.40.50.1820">
    <property type="entry name" value="alpha/beta hydrolase"/>
    <property type="match status" value="1"/>
</dbReference>
<comment type="similarity">
    <text evidence="1">Belongs to the peptidase S33 family.</text>
</comment>
<dbReference type="GO" id="GO:0016787">
    <property type="term" value="F:hydrolase activity"/>
    <property type="evidence" value="ECO:0007669"/>
    <property type="project" value="UniProtKB-KW"/>
</dbReference>
<evidence type="ECO:0000313" key="5">
    <source>
        <dbReference type="EMBL" id="SFO14787.1"/>
    </source>
</evidence>
<evidence type="ECO:0000256" key="1">
    <source>
        <dbReference type="ARBA" id="ARBA00010088"/>
    </source>
</evidence>
<proteinExistence type="inferred from homology"/>
<protein>
    <submittedName>
        <fullName evidence="5">Alpha/beta hydrolase fold</fullName>
    </submittedName>
</protein>
<dbReference type="RefSeq" id="WP_143118404.1">
    <property type="nucleotide sequence ID" value="NZ_FOVH01000004.1"/>
</dbReference>
<organism evidence="5 6">
    <name type="scientific">Actinomadura madurae</name>
    <dbReference type="NCBI Taxonomy" id="1993"/>
    <lineage>
        <taxon>Bacteria</taxon>
        <taxon>Bacillati</taxon>
        <taxon>Actinomycetota</taxon>
        <taxon>Actinomycetes</taxon>
        <taxon>Streptosporangiales</taxon>
        <taxon>Thermomonosporaceae</taxon>
        <taxon>Actinomadura</taxon>
    </lineage>
</organism>